<keyword evidence="2" id="KW-0614">Plasmid</keyword>
<dbReference type="Pfam" id="PF20089">
    <property type="entry name" value="DUF6481"/>
    <property type="match status" value="1"/>
</dbReference>
<gene>
    <name evidence="2" type="ORF">AM571_PC01329</name>
</gene>
<name>A0A1L5PFU3_RHIET</name>
<evidence type="ECO:0000256" key="1">
    <source>
        <dbReference type="SAM" id="MobiDB-lite"/>
    </source>
</evidence>
<protein>
    <submittedName>
        <fullName evidence="2">Uncharacterized protein</fullName>
    </submittedName>
</protein>
<dbReference type="AlphaFoldDB" id="A0A1L5PFU3"/>
<evidence type="ECO:0000313" key="3">
    <source>
        <dbReference type="Proteomes" id="UP000185109"/>
    </source>
</evidence>
<proteinExistence type="predicted"/>
<organism evidence="2 3">
    <name type="scientific">Rhizobium etli 8C-3</name>
    <dbReference type="NCBI Taxonomy" id="538025"/>
    <lineage>
        <taxon>Bacteria</taxon>
        <taxon>Pseudomonadati</taxon>
        <taxon>Pseudomonadota</taxon>
        <taxon>Alphaproteobacteria</taxon>
        <taxon>Hyphomicrobiales</taxon>
        <taxon>Rhizobiaceae</taxon>
        <taxon>Rhizobium/Agrobacterium group</taxon>
        <taxon>Rhizobium</taxon>
    </lineage>
</organism>
<geneLocation type="plasmid" evidence="3">
    <name>prsp8c3c</name>
</geneLocation>
<feature type="compositionally biased region" description="Basic and acidic residues" evidence="1">
    <location>
        <begin position="126"/>
        <end position="140"/>
    </location>
</feature>
<evidence type="ECO:0000313" key="2">
    <source>
        <dbReference type="EMBL" id="APO79061.1"/>
    </source>
</evidence>
<sequence length="148" mass="16473">MHDTSAAPGFHWLRILSTHATLRDPKEYLLRRPTDNGFTERRNAAADAKRELLAKFASAPKSADPAMQARLAARDAVTQARALRRAEREALKAAQNRRILADAAAEEKAEAESRQAEIADQVSRAEATEAARKAERDRRYAARKARQA</sequence>
<dbReference type="Proteomes" id="UP000185109">
    <property type="component" value="Plasmid pRsp8C3c"/>
</dbReference>
<reference evidence="2 3" key="1">
    <citation type="submission" date="2016-09" db="EMBL/GenBank/DDBJ databases">
        <title>The complete genome sequences of Rhizobium gallicum, symbiovars gallicum and phaseoli, symbionts associated to common bean (Phaseolus vulgaris).</title>
        <authorList>
            <person name="Bustos P."/>
            <person name="Santamaria R.I."/>
            <person name="Perez-Carrascal O.M."/>
            <person name="Juarez S."/>
            <person name="Lozano L."/>
            <person name="Martinez-Flores I."/>
            <person name="Martinez-Romero E."/>
            <person name="Cevallos M."/>
            <person name="Romero D."/>
            <person name="Davila G."/>
            <person name="Gonzalez V."/>
        </authorList>
    </citation>
    <scope>NUCLEOTIDE SEQUENCE [LARGE SCALE GENOMIC DNA]</scope>
    <source>
        <strain evidence="2 3">8C-3</strain>
        <plasmid evidence="3">Plasmid prsp8c3c</plasmid>
    </source>
</reference>
<dbReference type="EMBL" id="CP017244">
    <property type="protein sequence ID" value="APO79061.1"/>
    <property type="molecule type" value="Genomic_DNA"/>
</dbReference>
<dbReference type="InterPro" id="IPR045510">
    <property type="entry name" value="DUF6481"/>
</dbReference>
<feature type="region of interest" description="Disordered" evidence="1">
    <location>
        <begin position="111"/>
        <end position="148"/>
    </location>
</feature>
<accession>A0A1L5PFU3</accession>